<protein>
    <recommendedName>
        <fullName evidence="3">Lipopolysaccharide kinase (Kdo/WaaP) family protein</fullName>
    </recommendedName>
</protein>
<dbReference type="SUPFAM" id="SSF56112">
    <property type="entry name" value="Protein kinase-like (PK-like)"/>
    <property type="match status" value="1"/>
</dbReference>
<dbReference type="EMBL" id="JALJYF010000001">
    <property type="protein sequence ID" value="MCP1727270.1"/>
    <property type="molecule type" value="Genomic_DNA"/>
</dbReference>
<comment type="caution">
    <text evidence="1">The sequence shown here is derived from an EMBL/GenBank/DDBJ whole genome shotgun (WGS) entry which is preliminary data.</text>
</comment>
<sequence>MLENAGCLKRFSQGVLDRCDPGGFRQKALRLRQKAKGRGLVERVRCPSGAHYFIKVMPGHTLRTRVRNRLRPARHVERVSRILSEASIPHSEPVAWGRLSSTDSQPSASFVATREVQGDRLDLWLADPKRSHEEIARVAGAMGRLFGQLYKHRVHHQDPASHNFILQWSDSDTPEAALIDLEGLYPVPIIPRSALLNRLRRHIEHSMKKLPAHLLGEDNPAMRQAFLTAFQQAAELKPEQLEPLAQLLEEFRPA</sequence>
<organism evidence="1 2">
    <name type="scientific">Natronospira proteinivora</name>
    <dbReference type="NCBI Taxonomy" id="1807133"/>
    <lineage>
        <taxon>Bacteria</taxon>
        <taxon>Pseudomonadati</taxon>
        <taxon>Pseudomonadota</taxon>
        <taxon>Gammaproteobacteria</taxon>
        <taxon>Natronospirales</taxon>
        <taxon>Natronospiraceae</taxon>
        <taxon>Natronospira</taxon>
    </lineage>
</organism>
<dbReference type="RefSeq" id="WP_253446912.1">
    <property type="nucleotide sequence ID" value="NZ_JALJYF010000001.1"/>
</dbReference>
<keyword evidence="2" id="KW-1185">Reference proteome</keyword>
<proteinExistence type="predicted"/>
<gene>
    <name evidence="1" type="ORF">J2T60_001235</name>
</gene>
<dbReference type="InterPro" id="IPR011009">
    <property type="entry name" value="Kinase-like_dom_sf"/>
</dbReference>
<accession>A0ABT1G8N3</accession>
<evidence type="ECO:0000313" key="1">
    <source>
        <dbReference type="EMBL" id="MCP1727270.1"/>
    </source>
</evidence>
<name>A0ABT1G8N3_9GAMM</name>
<dbReference type="Pfam" id="PF06293">
    <property type="entry name" value="Kdo"/>
    <property type="match status" value="1"/>
</dbReference>
<dbReference type="Proteomes" id="UP001523550">
    <property type="component" value="Unassembled WGS sequence"/>
</dbReference>
<evidence type="ECO:0008006" key="3">
    <source>
        <dbReference type="Google" id="ProtNLM"/>
    </source>
</evidence>
<evidence type="ECO:0000313" key="2">
    <source>
        <dbReference type="Proteomes" id="UP001523550"/>
    </source>
</evidence>
<reference evidence="1 2" key="1">
    <citation type="submission" date="2022-03" db="EMBL/GenBank/DDBJ databases">
        <title>Genomic Encyclopedia of Type Strains, Phase III (KMG-III): the genomes of soil and plant-associated and newly described type strains.</title>
        <authorList>
            <person name="Whitman W."/>
        </authorList>
    </citation>
    <scope>NUCLEOTIDE SEQUENCE [LARGE SCALE GENOMIC DNA]</scope>
    <source>
        <strain evidence="1 2">BSker1</strain>
    </source>
</reference>